<evidence type="ECO:0000259" key="2">
    <source>
        <dbReference type="Pfam" id="PF19762"/>
    </source>
</evidence>
<reference evidence="3 4" key="1">
    <citation type="submission" date="2024-05" db="EMBL/GenBank/DDBJ databases">
        <title>Roseateles sp. 2.12 16S ribosomal RNA gene Genome sequencing and assembly.</title>
        <authorList>
            <person name="Woo H."/>
        </authorList>
    </citation>
    <scope>NUCLEOTIDE SEQUENCE [LARGE SCALE GENOMIC DNA]</scope>
    <source>
        <strain evidence="3 4">2.12</strain>
    </source>
</reference>
<proteinExistence type="predicted"/>
<keyword evidence="4" id="KW-1185">Reference proteome</keyword>
<feature type="transmembrane region" description="Helical" evidence="1">
    <location>
        <begin position="104"/>
        <end position="124"/>
    </location>
</feature>
<dbReference type="InterPro" id="IPR046216">
    <property type="entry name" value="DUF6249"/>
</dbReference>
<comment type="caution">
    <text evidence="3">The sequence shown here is derived from an EMBL/GenBank/DDBJ whole genome shotgun (WGS) entry which is preliminary data.</text>
</comment>
<feature type="domain" description="DUF6249" evidence="2">
    <location>
        <begin position="14"/>
        <end position="124"/>
    </location>
</feature>
<name>A0ABV0GBW6_9BURK</name>
<evidence type="ECO:0000313" key="4">
    <source>
        <dbReference type="Proteomes" id="UP001462640"/>
    </source>
</evidence>
<dbReference type="RefSeq" id="WP_269630666.1">
    <property type="nucleotide sequence ID" value="NZ_JBDPZC010000002.1"/>
</dbReference>
<feature type="transmembrane region" description="Helical" evidence="1">
    <location>
        <begin position="74"/>
        <end position="92"/>
    </location>
</feature>
<protein>
    <submittedName>
        <fullName evidence="3">DUF6249 domain-containing protein</fullName>
    </submittedName>
</protein>
<evidence type="ECO:0000256" key="1">
    <source>
        <dbReference type="SAM" id="Phobius"/>
    </source>
</evidence>
<keyword evidence="1" id="KW-0472">Membrane</keyword>
<accession>A0ABV0GBW6</accession>
<evidence type="ECO:0000313" key="3">
    <source>
        <dbReference type="EMBL" id="MEO3712541.1"/>
    </source>
</evidence>
<feature type="transmembrane region" description="Helical" evidence="1">
    <location>
        <begin position="6"/>
        <end position="29"/>
    </location>
</feature>
<keyword evidence="1" id="KW-1133">Transmembrane helix</keyword>
<gene>
    <name evidence="3" type="ORF">ABDJ40_07145</name>
</gene>
<keyword evidence="1" id="KW-0812">Transmembrane</keyword>
<organism evidence="3 4">
    <name type="scientific">Roseateles flavus</name>
    <dbReference type="NCBI Taxonomy" id="3149041"/>
    <lineage>
        <taxon>Bacteria</taxon>
        <taxon>Pseudomonadati</taxon>
        <taxon>Pseudomonadota</taxon>
        <taxon>Betaproteobacteria</taxon>
        <taxon>Burkholderiales</taxon>
        <taxon>Sphaerotilaceae</taxon>
        <taxon>Roseateles</taxon>
    </lineage>
</organism>
<sequence>MDNVNELFVGLGMIVVTLVAIIGPVMVLLRLMRHQTRQKEQRYRFLLDLADRHQVLPPELLKEPTPTEADRRRGLVLVSAAVGIWLSLQLLPLEYSEGHRLGELWGLACLPLMVGLGYLASWWLGQRGQRADG</sequence>
<dbReference type="Proteomes" id="UP001462640">
    <property type="component" value="Unassembled WGS sequence"/>
</dbReference>
<dbReference type="Pfam" id="PF19762">
    <property type="entry name" value="DUF6249"/>
    <property type="match status" value="1"/>
</dbReference>
<dbReference type="EMBL" id="JBDPZC010000002">
    <property type="protein sequence ID" value="MEO3712541.1"/>
    <property type="molecule type" value="Genomic_DNA"/>
</dbReference>